<dbReference type="Proteomes" id="UP000008367">
    <property type="component" value="Unassembled WGS sequence"/>
</dbReference>
<protein>
    <submittedName>
        <fullName evidence="1">Uncharacterized protein</fullName>
    </submittedName>
</protein>
<comment type="caution">
    <text evidence="1">The sequence shown here is derived from an EMBL/GenBank/DDBJ whole genome shotgun (WGS) entry which is preliminary data.</text>
</comment>
<dbReference type="AlphaFoldDB" id="A0A454CYY4"/>
<feature type="non-terminal residue" evidence="1">
    <location>
        <position position="1"/>
    </location>
</feature>
<evidence type="ECO:0000313" key="1">
    <source>
        <dbReference type="EMBL" id="EKM31604.1"/>
    </source>
</evidence>
<dbReference type="EMBL" id="AJSR01001117">
    <property type="protein sequence ID" value="EKM31604.1"/>
    <property type="molecule type" value="Genomic_DNA"/>
</dbReference>
<proteinExistence type="predicted"/>
<evidence type="ECO:0000313" key="2">
    <source>
        <dbReference type="Proteomes" id="UP000008367"/>
    </source>
</evidence>
<organism evidence="1 2">
    <name type="scientific">Vibrio harveyi</name>
    <name type="common">Beneckea harveyi</name>
    <dbReference type="NCBI Taxonomy" id="669"/>
    <lineage>
        <taxon>Bacteria</taxon>
        <taxon>Pseudomonadati</taxon>
        <taxon>Pseudomonadota</taxon>
        <taxon>Gammaproteobacteria</taxon>
        <taxon>Vibrionales</taxon>
        <taxon>Vibrionaceae</taxon>
        <taxon>Vibrio</taxon>
    </lineage>
</organism>
<accession>A0A454CYY4</accession>
<sequence length="32" mass="3584">IPKLFKIKAADAAFCVFEVLVISDELTQYLVV</sequence>
<gene>
    <name evidence="1" type="ORF">VCHENC02_2766B</name>
</gene>
<name>A0A454CYY4_VIBHA</name>
<reference evidence="1 2" key="1">
    <citation type="submission" date="2012-10" db="EMBL/GenBank/DDBJ databases">
        <title>Genome sequence of Vibrio Cholerae HENC-02.</title>
        <authorList>
            <person name="Eppinger M."/>
            <person name="Hasan N.A."/>
            <person name="Sengamalay N."/>
            <person name="Hine E."/>
            <person name="Su Q."/>
            <person name="Daugherty S.C."/>
            <person name="Young S."/>
            <person name="Sadzewicz L."/>
            <person name="Tallon L."/>
            <person name="Cebula T.A."/>
            <person name="Ravel J."/>
            <person name="Colwell R.R."/>
        </authorList>
    </citation>
    <scope>NUCLEOTIDE SEQUENCE [LARGE SCALE GENOMIC DNA]</scope>
    <source>
        <strain evidence="1 2">HENC-02</strain>
    </source>
</reference>